<dbReference type="OrthoDB" id="10506576at2759"/>
<accession>A0A6V7HEC0</accession>
<organism evidence="1 2">
    <name type="scientific">Heterotrigona itama</name>
    <dbReference type="NCBI Taxonomy" id="395501"/>
    <lineage>
        <taxon>Eukaryota</taxon>
        <taxon>Metazoa</taxon>
        <taxon>Ecdysozoa</taxon>
        <taxon>Arthropoda</taxon>
        <taxon>Hexapoda</taxon>
        <taxon>Insecta</taxon>
        <taxon>Pterygota</taxon>
        <taxon>Neoptera</taxon>
        <taxon>Endopterygota</taxon>
        <taxon>Hymenoptera</taxon>
        <taxon>Apocrita</taxon>
        <taxon>Aculeata</taxon>
        <taxon>Apoidea</taxon>
        <taxon>Anthophila</taxon>
        <taxon>Apidae</taxon>
        <taxon>Heterotrigona</taxon>
    </lineage>
</organism>
<name>A0A6V7HEC0_9HYME</name>
<comment type="caution">
    <text evidence="1">The sequence shown here is derived from an EMBL/GenBank/DDBJ whole genome shotgun (WGS) entry which is preliminary data.</text>
</comment>
<dbReference type="EMBL" id="CAJDYZ010010987">
    <property type="protein sequence ID" value="CAD1478752.1"/>
    <property type="molecule type" value="Genomic_DNA"/>
</dbReference>
<sequence length="95" mass="10142">QGPSSNPMYQQGVTSVCVTSCGFLEAEPVIGEAGGGGFTLPHRGSLAPPSGFCSFCRNTKLTENYQTSCNQVAVGWSSFCNQSMKSNDQDRRIDI</sequence>
<reference evidence="1" key="1">
    <citation type="submission" date="2020-07" db="EMBL/GenBank/DDBJ databases">
        <authorList>
            <person name="Nazaruddin N."/>
        </authorList>
    </citation>
    <scope>NUCLEOTIDE SEQUENCE</scope>
</reference>
<proteinExistence type="predicted"/>
<gene>
    <name evidence="1" type="ORF">MHI_LOCUS823745</name>
</gene>
<keyword evidence="2" id="KW-1185">Reference proteome</keyword>
<evidence type="ECO:0000313" key="2">
    <source>
        <dbReference type="Proteomes" id="UP000752696"/>
    </source>
</evidence>
<evidence type="ECO:0000313" key="1">
    <source>
        <dbReference type="EMBL" id="CAD1478752.1"/>
    </source>
</evidence>
<dbReference type="AlphaFoldDB" id="A0A6V7HEC0"/>
<feature type="non-terminal residue" evidence="1">
    <location>
        <position position="95"/>
    </location>
</feature>
<protein>
    <submittedName>
        <fullName evidence="1">Uncharacterized protein</fullName>
    </submittedName>
</protein>
<dbReference type="Proteomes" id="UP000752696">
    <property type="component" value="Unassembled WGS sequence"/>
</dbReference>